<keyword evidence="7" id="KW-0408">Iron</keyword>
<dbReference type="InterPro" id="IPR001709">
    <property type="entry name" value="Flavoprot_Pyr_Nucl_cyt_Rdtase"/>
</dbReference>
<dbReference type="Pfam" id="PF00175">
    <property type="entry name" value="NAD_binding_1"/>
    <property type="match status" value="1"/>
</dbReference>
<dbReference type="InterPro" id="IPR006058">
    <property type="entry name" value="2Fe2S_fd_BS"/>
</dbReference>
<evidence type="ECO:0000313" key="14">
    <source>
        <dbReference type="EMBL" id="GGB48413.1"/>
    </source>
</evidence>
<evidence type="ECO:0000256" key="2">
    <source>
        <dbReference type="ARBA" id="ARBA00022630"/>
    </source>
</evidence>
<dbReference type="InterPro" id="IPR050415">
    <property type="entry name" value="MRET"/>
</dbReference>
<evidence type="ECO:0000256" key="10">
    <source>
        <dbReference type="ARBA" id="ARBA00061434"/>
    </source>
</evidence>
<evidence type="ECO:0000256" key="1">
    <source>
        <dbReference type="ARBA" id="ARBA00001974"/>
    </source>
</evidence>
<dbReference type="InterPro" id="IPR008333">
    <property type="entry name" value="Cbr1-like_FAD-bd_dom"/>
</dbReference>
<evidence type="ECO:0000259" key="12">
    <source>
        <dbReference type="PROSITE" id="PS51340"/>
    </source>
</evidence>
<protein>
    <submittedName>
        <fullName evidence="14">Flavodoxin</fullName>
    </submittedName>
</protein>
<dbReference type="SUPFAM" id="SSF50800">
    <property type="entry name" value="PK beta-barrel domain-like"/>
    <property type="match status" value="1"/>
</dbReference>
<evidence type="ECO:0000259" key="13">
    <source>
        <dbReference type="PROSITE" id="PS51384"/>
    </source>
</evidence>
<dbReference type="InterPro" id="IPR039261">
    <property type="entry name" value="FNR_nucleotide-bd"/>
</dbReference>
<dbReference type="InterPro" id="IPR001041">
    <property type="entry name" value="2Fe-2S_ferredoxin-type"/>
</dbReference>
<evidence type="ECO:0000256" key="8">
    <source>
        <dbReference type="ARBA" id="ARBA00023014"/>
    </source>
</evidence>
<dbReference type="Pfam" id="PF00111">
    <property type="entry name" value="Fer2"/>
    <property type="match status" value="1"/>
</dbReference>
<evidence type="ECO:0000256" key="7">
    <source>
        <dbReference type="ARBA" id="ARBA00023004"/>
    </source>
</evidence>
<dbReference type="SUPFAM" id="SSF141673">
    <property type="entry name" value="MOSC N-terminal domain-like"/>
    <property type="match status" value="1"/>
</dbReference>
<evidence type="ECO:0000313" key="15">
    <source>
        <dbReference type="Proteomes" id="UP000646152"/>
    </source>
</evidence>
<gene>
    <name evidence="14" type="ORF">GCM10011502_22100</name>
</gene>
<dbReference type="PROSITE" id="PS51340">
    <property type="entry name" value="MOSC"/>
    <property type="match status" value="1"/>
</dbReference>
<name>A0ABQ1ISN7_9GAMM</name>
<keyword evidence="8" id="KW-0411">Iron-sulfur</keyword>
<keyword evidence="4" id="KW-0479">Metal-binding</keyword>
<keyword evidence="15" id="KW-1185">Reference proteome</keyword>
<dbReference type="Gene3D" id="3.40.50.80">
    <property type="entry name" value="Nucleotide-binding domain of ferredoxin-NADP reductase (FNR) module"/>
    <property type="match status" value="1"/>
</dbReference>
<dbReference type="SUPFAM" id="SSF54292">
    <property type="entry name" value="2Fe-2S ferredoxin-like"/>
    <property type="match status" value="1"/>
</dbReference>
<evidence type="ECO:0000256" key="9">
    <source>
        <dbReference type="ARBA" id="ARBA00034078"/>
    </source>
</evidence>
<reference evidence="15" key="1">
    <citation type="journal article" date="2019" name="Int. J. Syst. Evol. Microbiol.">
        <title>The Global Catalogue of Microorganisms (GCM) 10K type strain sequencing project: providing services to taxonomists for standard genome sequencing and annotation.</title>
        <authorList>
            <consortium name="The Broad Institute Genomics Platform"/>
            <consortium name="The Broad Institute Genome Sequencing Center for Infectious Disease"/>
            <person name="Wu L."/>
            <person name="Ma J."/>
        </authorList>
    </citation>
    <scope>NUCLEOTIDE SEQUENCE [LARGE SCALE GENOMIC DNA]</scope>
    <source>
        <strain evidence="15">CGMCC 1.15923</strain>
    </source>
</reference>
<dbReference type="PANTHER" id="PTHR47354">
    <property type="entry name" value="NADH OXIDOREDUCTASE HCR"/>
    <property type="match status" value="1"/>
</dbReference>
<evidence type="ECO:0000256" key="3">
    <source>
        <dbReference type="ARBA" id="ARBA00022714"/>
    </source>
</evidence>
<keyword evidence="5" id="KW-0274">FAD</keyword>
<dbReference type="Pfam" id="PF03473">
    <property type="entry name" value="MOSC"/>
    <property type="match status" value="1"/>
</dbReference>
<organism evidence="14 15">
    <name type="scientific">Oceanisphaera marina</name>
    <dbReference type="NCBI Taxonomy" id="2017550"/>
    <lineage>
        <taxon>Bacteria</taxon>
        <taxon>Pseudomonadati</taxon>
        <taxon>Pseudomonadota</taxon>
        <taxon>Gammaproteobacteria</taxon>
        <taxon>Aeromonadales</taxon>
        <taxon>Aeromonadaceae</taxon>
        <taxon>Oceanisphaera</taxon>
    </lineage>
</organism>
<evidence type="ECO:0000256" key="4">
    <source>
        <dbReference type="ARBA" id="ARBA00022723"/>
    </source>
</evidence>
<evidence type="ECO:0000256" key="6">
    <source>
        <dbReference type="ARBA" id="ARBA00023002"/>
    </source>
</evidence>
<dbReference type="InterPro" id="IPR005303">
    <property type="entry name" value="MOCOS_middle"/>
</dbReference>
<dbReference type="CDD" id="cd00207">
    <property type="entry name" value="fer2"/>
    <property type="match status" value="1"/>
</dbReference>
<dbReference type="PANTHER" id="PTHR47354:SF6">
    <property type="entry name" value="NADH OXIDOREDUCTASE HCR"/>
    <property type="match status" value="1"/>
</dbReference>
<sequence>MAAITELNIYPLKSAAFVSSNEAFVTHEGILNDRRYMLAKPDGCFVTARTHPRLQSIQVKLVAGGLAVRYGDQLLEVRHSAFLQQPMTTTVWDDDFIALSTHPDYDAWFSQILGEPLQLLWLGECSQRYRDKLGTRVSFADGYPLLLISEASLNDLNLRADAQLLMSQFRPNIVVAGNRAFEEDGWRHIRIGEVEFLVAKPCSRCVMTTIEPGTEGFNAIKEPLATLLRYRRGEDGEVYFGQNLIALNEGIIKKGDEVEVLEYASAPIYADTAPKRRSLKCVARELLTPDMTTYWLEPTDGKSLADYKAGQHLPIALDIAGKRYLRYYTLSSSPTRPGRYGISVKRQPDGLISSWLAEHLLPGKTLLAHAPAGEFVLQAAERYLLLSAGSGITPMLSMIRALADHQQLKDVVFIHVCRTEADIPAVEELQQLADRHTGMRLEFVLTQPTTGEGGRLTLGHLAGITALQERQTYLCGPAGFMQQTRSWLLALGLPASRLQQEYFASPQSVTVSRETQAVTIRIGEKSFTGNNQQDLLTQGENQGISLPWSCRAGICGSCKQQLIAGEVDQPDAPALSASEREAGMVLTCCCVPLSDVVLS</sequence>
<dbReference type="PROSITE" id="PS51384">
    <property type="entry name" value="FAD_FR"/>
    <property type="match status" value="1"/>
</dbReference>
<dbReference type="InterPro" id="IPR017938">
    <property type="entry name" value="Riboflavin_synthase-like_b-brl"/>
</dbReference>
<dbReference type="InterPro" id="IPR012675">
    <property type="entry name" value="Beta-grasp_dom_sf"/>
</dbReference>
<feature type="domain" description="FAD-binding FR-type" evidence="13">
    <location>
        <begin position="274"/>
        <end position="378"/>
    </location>
</feature>
<evidence type="ECO:0000259" key="11">
    <source>
        <dbReference type="PROSITE" id="PS51085"/>
    </source>
</evidence>
<comment type="cofactor">
    <cofactor evidence="1">
        <name>FAD</name>
        <dbReference type="ChEBI" id="CHEBI:57692"/>
    </cofactor>
</comment>
<dbReference type="InterPro" id="IPR011037">
    <property type="entry name" value="Pyrv_Knase-like_insert_dom_sf"/>
</dbReference>
<keyword evidence="6" id="KW-0560">Oxidoreductase</keyword>
<dbReference type="PROSITE" id="PS00197">
    <property type="entry name" value="2FE2S_FER_1"/>
    <property type="match status" value="1"/>
</dbReference>
<proteinExistence type="inferred from homology"/>
<dbReference type="Gene3D" id="2.40.30.10">
    <property type="entry name" value="Translation factors"/>
    <property type="match status" value="1"/>
</dbReference>
<dbReference type="SUPFAM" id="SSF63380">
    <property type="entry name" value="Riboflavin synthase domain-like"/>
    <property type="match status" value="1"/>
</dbReference>
<dbReference type="InterPro" id="IPR005302">
    <property type="entry name" value="MoCF_Sase_C"/>
</dbReference>
<dbReference type="PROSITE" id="PS51085">
    <property type="entry name" value="2FE2S_FER_2"/>
    <property type="match status" value="1"/>
</dbReference>
<keyword evidence="3" id="KW-0001">2Fe-2S</keyword>
<dbReference type="PRINTS" id="PR00371">
    <property type="entry name" value="FPNCR"/>
</dbReference>
<accession>A0ABQ1ISN7</accession>
<dbReference type="Pfam" id="PF03476">
    <property type="entry name" value="MOSC_N"/>
    <property type="match status" value="1"/>
</dbReference>
<dbReference type="InterPro" id="IPR001433">
    <property type="entry name" value="OxRdtase_FAD/NAD-bd"/>
</dbReference>
<feature type="domain" description="MOSC" evidence="12">
    <location>
        <begin position="117"/>
        <end position="261"/>
    </location>
</feature>
<dbReference type="EMBL" id="BMKE01000018">
    <property type="protein sequence ID" value="GGB48413.1"/>
    <property type="molecule type" value="Genomic_DNA"/>
</dbReference>
<feature type="domain" description="2Fe-2S ferredoxin-type" evidence="11">
    <location>
        <begin position="516"/>
        <end position="599"/>
    </location>
</feature>
<comment type="caution">
    <text evidence="14">The sequence shown here is derived from an EMBL/GenBank/DDBJ whole genome shotgun (WGS) entry which is preliminary data.</text>
</comment>
<dbReference type="Proteomes" id="UP000646152">
    <property type="component" value="Unassembled WGS sequence"/>
</dbReference>
<dbReference type="RefSeq" id="WP_188630190.1">
    <property type="nucleotide sequence ID" value="NZ_BMKE01000018.1"/>
</dbReference>
<dbReference type="Gene3D" id="3.10.20.30">
    <property type="match status" value="1"/>
</dbReference>
<comment type="cofactor">
    <cofactor evidence="9">
        <name>[2Fe-2S] cluster</name>
        <dbReference type="ChEBI" id="CHEBI:190135"/>
    </cofactor>
</comment>
<comment type="similarity">
    <text evidence="10">In the N-terminal section; belongs to the FAD-binding oxidoreductase type 6 family.</text>
</comment>
<dbReference type="PRINTS" id="PR00409">
    <property type="entry name" value="PHDIOXRDTASE"/>
</dbReference>
<dbReference type="InterPro" id="IPR017927">
    <property type="entry name" value="FAD-bd_FR_type"/>
</dbReference>
<keyword evidence="2" id="KW-0285">Flavoprotein</keyword>
<dbReference type="CDD" id="cd06215">
    <property type="entry name" value="FNR_iron_sulfur_binding_1"/>
    <property type="match status" value="1"/>
</dbReference>
<dbReference type="Pfam" id="PF00970">
    <property type="entry name" value="FAD_binding_6"/>
    <property type="match status" value="1"/>
</dbReference>
<dbReference type="SUPFAM" id="SSF52343">
    <property type="entry name" value="Ferredoxin reductase-like, C-terminal NADP-linked domain"/>
    <property type="match status" value="1"/>
</dbReference>
<evidence type="ECO:0000256" key="5">
    <source>
        <dbReference type="ARBA" id="ARBA00022827"/>
    </source>
</evidence>
<dbReference type="InterPro" id="IPR036010">
    <property type="entry name" value="2Fe-2S_ferredoxin-like_sf"/>
</dbReference>